<comment type="caution">
    <text evidence="1">The sequence shown here is derived from an EMBL/GenBank/DDBJ whole genome shotgun (WGS) entry which is preliminary data.</text>
</comment>
<evidence type="ECO:0000313" key="2">
    <source>
        <dbReference type="Proteomes" id="UP000265520"/>
    </source>
</evidence>
<dbReference type="Proteomes" id="UP000265520">
    <property type="component" value="Unassembled WGS sequence"/>
</dbReference>
<feature type="non-terminal residue" evidence="1">
    <location>
        <position position="21"/>
    </location>
</feature>
<reference evidence="1 2" key="1">
    <citation type="journal article" date="2018" name="Front. Plant Sci.">
        <title>Red Clover (Trifolium pratense) and Zigzag Clover (T. medium) - A Picture of Genomic Similarities and Differences.</title>
        <authorList>
            <person name="Dluhosova J."/>
            <person name="Istvanek J."/>
            <person name="Nedelnik J."/>
            <person name="Repkova J."/>
        </authorList>
    </citation>
    <scope>NUCLEOTIDE SEQUENCE [LARGE SCALE GENOMIC DNA]</scope>
    <source>
        <strain evidence="2">cv. 10/8</strain>
        <tissue evidence="1">Leaf</tissue>
    </source>
</reference>
<dbReference type="AlphaFoldDB" id="A0A392VDZ7"/>
<dbReference type="EMBL" id="LXQA011145412">
    <property type="protein sequence ID" value="MCI86604.1"/>
    <property type="molecule type" value="Genomic_DNA"/>
</dbReference>
<proteinExistence type="predicted"/>
<protein>
    <submittedName>
        <fullName evidence="1">Uncharacterized protein</fullName>
    </submittedName>
</protein>
<organism evidence="1 2">
    <name type="scientific">Trifolium medium</name>
    <dbReference type="NCBI Taxonomy" id="97028"/>
    <lineage>
        <taxon>Eukaryota</taxon>
        <taxon>Viridiplantae</taxon>
        <taxon>Streptophyta</taxon>
        <taxon>Embryophyta</taxon>
        <taxon>Tracheophyta</taxon>
        <taxon>Spermatophyta</taxon>
        <taxon>Magnoliopsida</taxon>
        <taxon>eudicotyledons</taxon>
        <taxon>Gunneridae</taxon>
        <taxon>Pentapetalae</taxon>
        <taxon>rosids</taxon>
        <taxon>fabids</taxon>
        <taxon>Fabales</taxon>
        <taxon>Fabaceae</taxon>
        <taxon>Papilionoideae</taxon>
        <taxon>50 kb inversion clade</taxon>
        <taxon>NPAAA clade</taxon>
        <taxon>Hologalegina</taxon>
        <taxon>IRL clade</taxon>
        <taxon>Trifolieae</taxon>
        <taxon>Trifolium</taxon>
    </lineage>
</organism>
<accession>A0A392VDZ7</accession>
<sequence>MAGSWLEERMHKLQRRWLRWR</sequence>
<evidence type="ECO:0000313" key="1">
    <source>
        <dbReference type="EMBL" id="MCI86604.1"/>
    </source>
</evidence>
<name>A0A392VDZ7_9FABA</name>
<keyword evidence="2" id="KW-1185">Reference proteome</keyword>